<name>A0A0F9H2T1_9ZZZZ</name>
<protein>
    <submittedName>
        <fullName evidence="1">Uncharacterized protein</fullName>
    </submittedName>
</protein>
<dbReference type="EMBL" id="LAZR01026148">
    <property type="protein sequence ID" value="KKL69642.1"/>
    <property type="molecule type" value="Genomic_DNA"/>
</dbReference>
<proteinExistence type="predicted"/>
<sequence length="85" mass="9458">MKILEPVAELPPKRLSYHSRHTRYGDTLKRALSLNGLILPVEFNNLQEAKSFYGTCRNRGGIGAKLGLTAVIRGNTVYVFRKGSP</sequence>
<comment type="caution">
    <text evidence="1">The sequence shown here is derived from an EMBL/GenBank/DDBJ whole genome shotgun (WGS) entry which is preliminary data.</text>
</comment>
<accession>A0A0F9H2T1</accession>
<reference evidence="1" key="1">
    <citation type="journal article" date="2015" name="Nature">
        <title>Complex archaea that bridge the gap between prokaryotes and eukaryotes.</title>
        <authorList>
            <person name="Spang A."/>
            <person name="Saw J.H."/>
            <person name="Jorgensen S.L."/>
            <person name="Zaremba-Niedzwiedzka K."/>
            <person name="Martijn J."/>
            <person name="Lind A.E."/>
            <person name="van Eijk R."/>
            <person name="Schleper C."/>
            <person name="Guy L."/>
            <person name="Ettema T.J."/>
        </authorList>
    </citation>
    <scope>NUCLEOTIDE SEQUENCE</scope>
</reference>
<gene>
    <name evidence="1" type="ORF">LCGC14_2112850</name>
</gene>
<dbReference type="AlphaFoldDB" id="A0A0F9H2T1"/>
<evidence type="ECO:0000313" key="1">
    <source>
        <dbReference type="EMBL" id="KKL69642.1"/>
    </source>
</evidence>
<organism evidence="1">
    <name type="scientific">marine sediment metagenome</name>
    <dbReference type="NCBI Taxonomy" id="412755"/>
    <lineage>
        <taxon>unclassified sequences</taxon>
        <taxon>metagenomes</taxon>
        <taxon>ecological metagenomes</taxon>
    </lineage>
</organism>